<dbReference type="InterPro" id="IPR013022">
    <property type="entry name" value="Xyl_isomerase-like_TIM-brl"/>
</dbReference>
<keyword evidence="1 2" id="KW-0413">Isomerase</keyword>
<dbReference type="RefSeq" id="WP_188896522.1">
    <property type="nucleotide sequence ID" value="NZ_BMMZ01000009.1"/>
</dbReference>
<dbReference type="InterPro" id="IPR050417">
    <property type="entry name" value="Sugar_Epim/Isomerase"/>
</dbReference>
<evidence type="ECO:0000313" key="6">
    <source>
        <dbReference type="Proteomes" id="UP000613840"/>
    </source>
</evidence>
<gene>
    <name evidence="5" type="ORF">GCM10011575_33430</name>
</gene>
<dbReference type="Pfam" id="PF01261">
    <property type="entry name" value="AP_endonuc_2"/>
    <property type="match status" value="1"/>
</dbReference>
<keyword evidence="6" id="KW-1185">Reference proteome</keyword>
<evidence type="ECO:0000256" key="1">
    <source>
        <dbReference type="ARBA" id="ARBA00023235"/>
    </source>
</evidence>
<dbReference type="EMBL" id="BMMZ01000009">
    <property type="protein sequence ID" value="GGL72442.1"/>
    <property type="molecule type" value="Genomic_DNA"/>
</dbReference>
<organism evidence="5 6">
    <name type="scientific">Microlunatus endophyticus</name>
    <dbReference type="NCBI Taxonomy" id="1716077"/>
    <lineage>
        <taxon>Bacteria</taxon>
        <taxon>Bacillati</taxon>
        <taxon>Actinomycetota</taxon>
        <taxon>Actinomycetes</taxon>
        <taxon>Propionibacteriales</taxon>
        <taxon>Propionibacteriaceae</taxon>
        <taxon>Microlunatus</taxon>
    </lineage>
</organism>
<evidence type="ECO:0000259" key="4">
    <source>
        <dbReference type="Pfam" id="PF01261"/>
    </source>
</evidence>
<protein>
    <submittedName>
        <fullName evidence="5">Hydroxypyruvate isomerase</fullName>
    </submittedName>
</protein>
<feature type="active site" description="Proton donor/acceptor" evidence="3">
    <location>
        <position position="160"/>
    </location>
</feature>
<dbReference type="Proteomes" id="UP000613840">
    <property type="component" value="Unassembled WGS sequence"/>
</dbReference>
<dbReference type="InterPro" id="IPR026040">
    <property type="entry name" value="HyI-like"/>
</dbReference>
<dbReference type="GO" id="GO:0008903">
    <property type="term" value="F:hydroxypyruvate isomerase activity"/>
    <property type="evidence" value="ECO:0007669"/>
    <property type="project" value="TreeGrafter"/>
</dbReference>
<accession>A0A917SCJ5</accession>
<evidence type="ECO:0000256" key="2">
    <source>
        <dbReference type="PIRNR" id="PIRNR006241"/>
    </source>
</evidence>
<dbReference type="PANTHER" id="PTHR43489">
    <property type="entry name" value="ISOMERASE"/>
    <property type="match status" value="1"/>
</dbReference>
<dbReference type="GO" id="GO:0046487">
    <property type="term" value="P:glyoxylate metabolic process"/>
    <property type="evidence" value="ECO:0007669"/>
    <property type="project" value="TreeGrafter"/>
</dbReference>
<name>A0A917SCJ5_9ACTN</name>
<dbReference type="AlphaFoldDB" id="A0A917SCJ5"/>
<dbReference type="Gene3D" id="3.20.20.150">
    <property type="entry name" value="Divalent-metal-dependent TIM barrel enzymes"/>
    <property type="match status" value="1"/>
</dbReference>
<feature type="active site" description="Proton donor/acceptor" evidence="3">
    <location>
        <position position="261"/>
    </location>
</feature>
<dbReference type="PANTHER" id="PTHR43489:SF6">
    <property type="entry name" value="HYDROXYPYRUVATE ISOMERASE-RELATED"/>
    <property type="match status" value="1"/>
</dbReference>
<comment type="caution">
    <text evidence="5">The sequence shown here is derived from an EMBL/GenBank/DDBJ whole genome shotgun (WGS) entry which is preliminary data.</text>
</comment>
<evidence type="ECO:0000313" key="5">
    <source>
        <dbReference type="EMBL" id="GGL72442.1"/>
    </source>
</evidence>
<evidence type="ECO:0000256" key="3">
    <source>
        <dbReference type="PIRSR" id="PIRSR006241-50"/>
    </source>
</evidence>
<comment type="similarity">
    <text evidence="2">Belongs to the hyi family.</text>
</comment>
<proteinExistence type="inferred from homology"/>
<dbReference type="InterPro" id="IPR036237">
    <property type="entry name" value="Xyl_isomerase-like_sf"/>
</dbReference>
<feature type="domain" description="Xylose isomerase-like TIM barrel" evidence="4">
    <location>
        <begin position="35"/>
        <end position="277"/>
    </location>
</feature>
<dbReference type="PIRSF" id="PIRSF006241">
    <property type="entry name" value="HyI"/>
    <property type="match status" value="1"/>
</dbReference>
<dbReference type="SUPFAM" id="SSF51658">
    <property type="entry name" value="Xylose isomerase-like"/>
    <property type="match status" value="1"/>
</dbReference>
<reference evidence="5" key="1">
    <citation type="journal article" date="2014" name="Int. J. Syst. Evol. Microbiol.">
        <title>Complete genome sequence of Corynebacterium casei LMG S-19264T (=DSM 44701T), isolated from a smear-ripened cheese.</title>
        <authorList>
            <consortium name="US DOE Joint Genome Institute (JGI-PGF)"/>
            <person name="Walter F."/>
            <person name="Albersmeier A."/>
            <person name="Kalinowski J."/>
            <person name="Ruckert C."/>
        </authorList>
    </citation>
    <scope>NUCLEOTIDE SEQUENCE</scope>
    <source>
        <strain evidence="5">CGMCC 4.7306</strain>
    </source>
</reference>
<reference evidence="5" key="2">
    <citation type="submission" date="2020-09" db="EMBL/GenBank/DDBJ databases">
        <authorList>
            <person name="Sun Q."/>
            <person name="Zhou Y."/>
        </authorList>
    </citation>
    <scope>NUCLEOTIDE SEQUENCE</scope>
    <source>
        <strain evidence="5">CGMCC 4.7306</strain>
    </source>
</reference>
<sequence length="291" mass="31200">MTARVAGIEDERTWSLVANISLLFAELPLLERIPAAKEAGFDAVEAWWPFPGGTFDDAVEDFLDTIERTGIRLTGLNFFAGDMPGGERGIVSRPDRQNEFAENVEAIVRIAERTGASGFNALYGQRQPGMDPEDQDQVGFDNLVHATRALAPVGGTTLVEPLSRGLNGAYPLETATQAVELVDRVRGAAGTDNIGFLFDTFHLANNGEDLVAVIERHASRIAHVQLADAPGRGAPGTGTVDFDAVLAALARVGYDGLVACEYAPGEQTIPSLAWIAACRYVRLGRGPDDHR</sequence>